<comment type="caution">
    <text evidence="2">The sequence shown here is derived from an EMBL/GenBank/DDBJ whole genome shotgun (WGS) entry which is preliminary data.</text>
</comment>
<gene>
    <name evidence="2" type="ORF">GCM10020369_15070</name>
</gene>
<proteinExistence type="predicted"/>
<keyword evidence="3" id="KW-1185">Reference proteome</keyword>
<evidence type="ECO:0008006" key="4">
    <source>
        <dbReference type="Google" id="ProtNLM"/>
    </source>
</evidence>
<name>A0ABP6SU60_9ACTN</name>
<reference evidence="3" key="1">
    <citation type="journal article" date="2019" name="Int. J. Syst. Evol. Microbiol.">
        <title>The Global Catalogue of Microorganisms (GCM) 10K type strain sequencing project: providing services to taxonomists for standard genome sequencing and annotation.</title>
        <authorList>
            <consortium name="The Broad Institute Genomics Platform"/>
            <consortium name="The Broad Institute Genome Sequencing Center for Infectious Disease"/>
            <person name="Wu L."/>
            <person name="Ma J."/>
        </authorList>
    </citation>
    <scope>NUCLEOTIDE SEQUENCE [LARGE SCALE GENOMIC DNA]</scope>
    <source>
        <strain evidence="3">JCM 9458</strain>
    </source>
</reference>
<feature type="signal peptide" evidence="1">
    <location>
        <begin position="1"/>
        <end position="47"/>
    </location>
</feature>
<sequence length="142" mass="15199">MVNVLRSARRTTSPAGPAARAKKPFFLTLFLATIATAGLLSAVPAQAETASGCTYPRVCFYPTVAYLNANRPTASYRDITPSWQNLGYQARGAAVVYNSRNDDGARLHFTNGTTVCVKPGVYVNAAAYGTVDKIRIMDSANC</sequence>
<evidence type="ECO:0000256" key="1">
    <source>
        <dbReference type="SAM" id="SignalP"/>
    </source>
</evidence>
<organism evidence="2 3">
    <name type="scientific">Cryptosporangium minutisporangium</name>
    <dbReference type="NCBI Taxonomy" id="113569"/>
    <lineage>
        <taxon>Bacteria</taxon>
        <taxon>Bacillati</taxon>
        <taxon>Actinomycetota</taxon>
        <taxon>Actinomycetes</taxon>
        <taxon>Cryptosporangiales</taxon>
        <taxon>Cryptosporangiaceae</taxon>
        <taxon>Cryptosporangium</taxon>
    </lineage>
</organism>
<dbReference type="RefSeq" id="WP_345727264.1">
    <property type="nucleotide sequence ID" value="NZ_BAAAYN010000008.1"/>
</dbReference>
<keyword evidence="1" id="KW-0732">Signal</keyword>
<accession>A0ABP6SU60</accession>
<evidence type="ECO:0000313" key="3">
    <source>
        <dbReference type="Proteomes" id="UP001501676"/>
    </source>
</evidence>
<protein>
    <recommendedName>
        <fullName evidence="4">Peptidase inhibitor family I36</fullName>
    </recommendedName>
</protein>
<dbReference type="Proteomes" id="UP001501676">
    <property type="component" value="Unassembled WGS sequence"/>
</dbReference>
<dbReference type="EMBL" id="BAAAYN010000008">
    <property type="protein sequence ID" value="GAA3384626.1"/>
    <property type="molecule type" value="Genomic_DNA"/>
</dbReference>
<evidence type="ECO:0000313" key="2">
    <source>
        <dbReference type="EMBL" id="GAA3384626.1"/>
    </source>
</evidence>
<feature type="chain" id="PRO_5045824759" description="Peptidase inhibitor family I36" evidence="1">
    <location>
        <begin position="48"/>
        <end position="142"/>
    </location>
</feature>